<dbReference type="STRING" id="379097.SE23_11280"/>
<dbReference type="Proteomes" id="UP000030451">
    <property type="component" value="Unassembled WGS sequence"/>
</dbReference>
<dbReference type="InterPro" id="IPR000835">
    <property type="entry name" value="HTH_MarR-typ"/>
</dbReference>
<gene>
    <name evidence="3" type="ORF">NM06_11065</name>
</gene>
<dbReference type="RefSeq" id="WP_038190906.1">
    <property type="nucleotide sequence ID" value="NZ_JRWP01000019.1"/>
</dbReference>
<comment type="caution">
    <text evidence="3">The sequence shown here is derived from an EMBL/GenBank/DDBJ whole genome shotgun (WGS) entry which is preliminary data.</text>
</comment>
<dbReference type="Gene3D" id="1.10.10.10">
    <property type="entry name" value="Winged helix-like DNA-binding domain superfamily/Winged helix DNA-binding domain"/>
    <property type="match status" value="1"/>
</dbReference>
<sequence>MSLEKNLMELERYCSKAWRVHAKEDLLYGLSFNEYDYLRSIEEHQQGIRITDLAEEMKVTKPSASNMVARLERKGLVKRISCAEDGRAKRVVLTEQVLEDLSYEQVVYKCIAEQMGRKLSADEVNTLIGLLEKSLS</sequence>
<dbReference type="GO" id="GO:0003677">
    <property type="term" value="F:DNA binding"/>
    <property type="evidence" value="ECO:0007669"/>
    <property type="project" value="InterPro"/>
</dbReference>
<dbReference type="InterPro" id="IPR039422">
    <property type="entry name" value="MarR/SlyA-like"/>
</dbReference>
<dbReference type="PANTHER" id="PTHR33164">
    <property type="entry name" value="TRANSCRIPTIONAL REGULATOR, MARR FAMILY"/>
    <property type="match status" value="1"/>
</dbReference>
<evidence type="ECO:0000313" key="3">
    <source>
        <dbReference type="EMBL" id="KGY08707.1"/>
    </source>
</evidence>
<dbReference type="Pfam" id="PF12802">
    <property type="entry name" value="MarR_2"/>
    <property type="match status" value="1"/>
</dbReference>
<dbReference type="EMBL" id="JRWP01000019">
    <property type="protein sequence ID" value="KGY08707.1"/>
    <property type="molecule type" value="Genomic_DNA"/>
</dbReference>
<dbReference type="AlphaFoldDB" id="A0A0A5HT36"/>
<dbReference type="PROSITE" id="PS50995">
    <property type="entry name" value="HTH_MARR_2"/>
    <property type="match status" value="1"/>
</dbReference>
<dbReference type="PRINTS" id="PR00598">
    <property type="entry name" value="HTHMARR"/>
</dbReference>
<dbReference type="SUPFAM" id="SSF46785">
    <property type="entry name" value="Winged helix' DNA-binding domain"/>
    <property type="match status" value="1"/>
</dbReference>
<evidence type="ECO:0000313" key="4">
    <source>
        <dbReference type="Proteomes" id="UP000030451"/>
    </source>
</evidence>
<evidence type="ECO:0000259" key="2">
    <source>
        <dbReference type="PROSITE" id="PS50995"/>
    </source>
</evidence>
<dbReference type="InterPro" id="IPR036390">
    <property type="entry name" value="WH_DNA-bd_sf"/>
</dbReference>
<feature type="domain" description="HTH dtxR-type" evidence="1">
    <location>
        <begin position="30"/>
        <end position="94"/>
    </location>
</feature>
<dbReference type="OrthoDB" id="3178168at2"/>
<proteinExistence type="predicted"/>
<dbReference type="InterPro" id="IPR036388">
    <property type="entry name" value="WH-like_DNA-bd_sf"/>
</dbReference>
<organism evidence="3 4">
    <name type="scientific">Photobacterium sp. (strain ATCC 43367)</name>
    <dbReference type="NCBI Taxonomy" id="379097"/>
    <lineage>
        <taxon>Bacteria</taxon>
        <taxon>Pseudomonadati</taxon>
        <taxon>Pseudomonadota</taxon>
        <taxon>Gammaproteobacteria</taxon>
        <taxon>Vibrionales</taxon>
        <taxon>Vibrionaceae</taxon>
        <taxon>Vibrio</taxon>
        <taxon>Vibrio oreintalis group</taxon>
    </lineage>
</organism>
<feature type="domain" description="HTH marR-type" evidence="2">
    <location>
        <begin position="4"/>
        <end position="136"/>
    </location>
</feature>
<dbReference type="GO" id="GO:0006950">
    <property type="term" value="P:response to stress"/>
    <property type="evidence" value="ECO:0007669"/>
    <property type="project" value="TreeGrafter"/>
</dbReference>
<dbReference type="InterPro" id="IPR022687">
    <property type="entry name" value="HTH_DTXR"/>
</dbReference>
<dbReference type="PROSITE" id="PS50944">
    <property type="entry name" value="HTH_DTXR"/>
    <property type="match status" value="1"/>
</dbReference>
<protein>
    <submittedName>
        <fullName evidence="3">MarR family transcriptional regulator</fullName>
    </submittedName>
</protein>
<accession>A0A0A5HT36</accession>
<name>A0A0A5HT36_PHOS4</name>
<dbReference type="GO" id="GO:0003700">
    <property type="term" value="F:DNA-binding transcription factor activity"/>
    <property type="evidence" value="ECO:0007669"/>
    <property type="project" value="InterPro"/>
</dbReference>
<dbReference type="SMART" id="SM00347">
    <property type="entry name" value="HTH_MARR"/>
    <property type="match status" value="1"/>
</dbReference>
<evidence type="ECO:0000259" key="1">
    <source>
        <dbReference type="PROSITE" id="PS50944"/>
    </source>
</evidence>
<dbReference type="PANTHER" id="PTHR33164:SF95">
    <property type="entry name" value="TRANSCRIPTIONAL REGULATOR"/>
    <property type="match status" value="1"/>
</dbReference>
<reference evidence="3 4" key="1">
    <citation type="submission" date="2014-10" db="EMBL/GenBank/DDBJ databases">
        <title>Genome sequencing of Vibrio sinaloensis T08.</title>
        <authorList>
            <person name="Chan K.-G."/>
            <person name="Mohamad N.I."/>
        </authorList>
    </citation>
    <scope>NUCLEOTIDE SEQUENCE [LARGE SCALE GENOMIC DNA]</scope>
    <source>
        <strain evidence="3 4">T08</strain>
    </source>
</reference>